<evidence type="ECO:0000256" key="5">
    <source>
        <dbReference type="RuleBase" id="RU367124"/>
    </source>
</evidence>
<dbReference type="Pfam" id="PF16810">
    <property type="entry name" value="RXLR"/>
    <property type="match status" value="1"/>
</dbReference>
<protein>
    <recommendedName>
        <fullName evidence="5">RxLR effector protein</fullName>
    </recommendedName>
</protein>
<sequence length="213" mass="24780">MRVPHVVVFLVLTVVSLTHCEAVSTDSERPKVSPPHASLWSSSAIEPKRALRIHNARHAEADAQKVSKNDEERVGVLSLLGQALIKVKAKGDQQWWLFRKYTPDQVQIILNLGKEDEKYKEYVKYFYSYFIKYFDEPLAHFPEPVIEQIWKARLRAWLDTDSPPLVFEKLGLKGSPFASAKGQKNYKHFQKFHDMWTKKQMRESQPVKLDIVM</sequence>
<dbReference type="OrthoDB" id="127534at2759"/>
<proteinExistence type="inferred from homology"/>
<dbReference type="InterPro" id="IPR031825">
    <property type="entry name" value="RXLR"/>
</dbReference>
<comment type="function">
    <text evidence="5">Effector that suppresses plant defense responses during pathogen infection.</text>
</comment>
<evidence type="ECO:0000256" key="4">
    <source>
        <dbReference type="ARBA" id="ARBA00022729"/>
    </source>
</evidence>
<feature type="chain" id="PRO_5044984499" description="RxLR effector protein" evidence="5">
    <location>
        <begin position="23"/>
        <end position="213"/>
    </location>
</feature>
<keyword evidence="3 5" id="KW-0964">Secreted</keyword>
<gene>
    <name evidence="6" type="ORF">PHYPSEUDO_003195</name>
</gene>
<dbReference type="AlphaFoldDB" id="A0A8T1VVE6"/>
<organism evidence="6 7">
    <name type="scientific">Phytophthora pseudosyringae</name>
    <dbReference type="NCBI Taxonomy" id="221518"/>
    <lineage>
        <taxon>Eukaryota</taxon>
        <taxon>Sar</taxon>
        <taxon>Stramenopiles</taxon>
        <taxon>Oomycota</taxon>
        <taxon>Peronosporomycetes</taxon>
        <taxon>Peronosporales</taxon>
        <taxon>Peronosporaceae</taxon>
        <taxon>Phytophthora</taxon>
    </lineage>
</organism>
<evidence type="ECO:0000256" key="1">
    <source>
        <dbReference type="ARBA" id="ARBA00004613"/>
    </source>
</evidence>
<dbReference type="Proteomes" id="UP000694044">
    <property type="component" value="Unassembled WGS sequence"/>
</dbReference>
<evidence type="ECO:0000256" key="3">
    <source>
        <dbReference type="ARBA" id="ARBA00022525"/>
    </source>
</evidence>
<comment type="caution">
    <text evidence="6">The sequence shown here is derived from an EMBL/GenBank/DDBJ whole genome shotgun (WGS) entry which is preliminary data.</text>
</comment>
<accession>A0A8T1VVE6</accession>
<name>A0A8T1VVE6_9STRA</name>
<dbReference type="EMBL" id="JAGDFM010000162">
    <property type="protein sequence ID" value="KAG7383943.1"/>
    <property type="molecule type" value="Genomic_DNA"/>
</dbReference>
<feature type="signal peptide" evidence="5">
    <location>
        <begin position="1"/>
        <end position="22"/>
    </location>
</feature>
<comment type="domain">
    <text evidence="5">The RxLR-dEER motif acts to carry the protein into the host cell cytoplasm through binding to cell surface phosphatidylinositol-3-phosphate.</text>
</comment>
<keyword evidence="4 5" id="KW-0732">Signal</keyword>
<evidence type="ECO:0000313" key="6">
    <source>
        <dbReference type="EMBL" id="KAG7383943.1"/>
    </source>
</evidence>
<comment type="subcellular location">
    <subcellularLocation>
        <location evidence="1 5">Secreted</location>
    </subcellularLocation>
</comment>
<keyword evidence="7" id="KW-1185">Reference proteome</keyword>
<evidence type="ECO:0000313" key="7">
    <source>
        <dbReference type="Proteomes" id="UP000694044"/>
    </source>
</evidence>
<comment type="similarity">
    <text evidence="2 5">Belongs to the RxLR effector family.</text>
</comment>
<reference evidence="6" key="1">
    <citation type="submission" date="2021-02" db="EMBL/GenBank/DDBJ databases">
        <authorList>
            <person name="Palmer J.M."/>
        </authorList>
    </citation>
    <scope>NUCLEOTIDE SEQUENCE</scope>
    <source>
        <strain evidence="6">SCRP734</strain>
    </source>
</reference>
<evidence type="ECO:0000256" key="2">
    <source>
        <dbReference type="ARBA" id="ARBA00010400"/>
    </source>
</evidence>